<accession>A0ABV6U8L9</accession>
<organism evidence="1 2">
    <name type="scientific">Sphaerimonospora cavernae</name>
    <dbReference type="NCBI Taxonomy" id="1740611"/>
    <lineage>
        <taxon>Bacteria</taxon>
        <taxon>Bacillati</taxon>
        <taxon>Actinomycetota</taxon>
        <taxon>Actinomycetes</taxon>
        <taxon>Streptosporangiales</taxon>
        <taxon>Streptosporangiaceae</taxon>
        <taxon>Sphaerimonospora</taxon>
    </lineage>
</organism>
<dbReference type="InterPro" id="IPR024072">
    <property type="entry name" value="DHFR-like_dom_sf"/>
</dbReference>
<comment type="caution">
    <text evidence="1">The sequence shown here is derived from an EMBL/GenBank/DDBJ whole genome shotgun (WGS) entry which is preliminary data.</text>
</comment>
<protein>
    <recommendedName>
        <fullName evidence="3">Bacterial bifunctional deaminase-reductase C-terminal domain-containing protein</fullName>
    </recommendedName>
</protein>
<keyword evidence="2" id="KW-1185">Reference proteome</keyword>
<dbReference type="Proteomes" id="UP001589870">
    <property type="component" value="Unassembled WGS sequence"/>
</dbReference>
<name>A0ABV6U8L9_9ACTN</name>
<proteinExistence type="predicted"/>
<dbReference type="EMBL" id="JBHMQT010000033">
    <property type="protein sequence ID" value="MFC0863606.1"/>
    <property type="molecule type" value="Genomic_DNA"/>
</dbReference>
<evidence type="ECO:0000313" key="1">
    <source>
        <dbReference type="EMBL" id="MFC0863606.1"/>
    </source>
</evidence>
<dbReference type="RefSeq" id="WP_394301947.1">
    <property type="nucleotide sequence ID" value="NZ_JBHMQT010000033.1"/>
</dbReference>
<evidence type="ECO:0008006" key="3">
    <source>
        <dbReference type="Google" id="ProtNLM"/>
    </source>
</evidence>
<dbReference type="Gene3D" id="3.40.430.10">
    <property type="entry name" value="Dihydrofolate Reductase, subunit A"/>
    <property type="match status" value="1"/>
</dbReference>
<gene>
    <name evidence="1" type="ORF">ACFHYQ_14990</name>
</gene>
<reference evidence="1 2" key="1">
    <citation type="submission" date="2024-09" db="EMBL/GenBank/DDBJ databases">
        <authorList>
            <person name="Sun Q."/>
            <person name="Mori K."/>
        </authorList>
    </citation>
    <scope>NUCLEOTIDE SEQUENCE [LARGE SCALE GENOMIC DNA]</scope>
    <source>
        <strain evidence="1 2">TBRC 1851</strain>
    </source>
</reference>
<dbReference type="SUPFAM" id="SSF53597">
    <property type="entry name" value="Dihydrofolate reductase-like"/>
    <property type="match status" value="1"/>
</dbReference>
<sequence length="58" mass="6391">MRAGLVDEYHLFVRPAIVGGGNAFFPDDVRVDLALLDERRFSDGTAYLCYGVKDIAQG</sequence>
<evidence type="ECO:0000313" key="2">
    <source>
        <dbReference type="Proteomes" id="UP001589870"/>
    </source>
</evidence>